<dbReference type="Proteomes" id="UP000785679">
    <property type="component" value="Unassembled WGS sequence"/>
</dbReference>
<accession>A0A8J8P102</accession>
<proteinExistence type="predicted"/>
<organism evidence="1 2">
    <name type="scientific">Halteria grandinella</name>
    <dbReference type="NCBI Taxonomy" id="5974"/>
    <lineage>
        <taxon>Eukaryota</taxon>
        <taxon>Sar</taxon>
        <taxon>Alveolata</taxon>
        <taxon>Ciliophora</taxon>
        <taxon>Intramacronucleata</taxon>
        <taxon>Spirotrichea</taxon>
        <taxon>Stichotrichia</taxon>
        <taxon>Sporadotrichida</taxon>
        <taxon>Halteriidae</taxon>
        <taxon>Halteria</taxon>
    </lineage>
</organism>
<evidence type="ECO:0000313" key="2">
    <source>
        <dbReference type="Proteomes" id="UP000785679"/>
    </source>
</evidence>
<gene>
    <name evidence="1" type="ORF">FGO68_gene4693</name>
</gene>
<dbReference type="EMBL" id="RRYP01001958">
    <property type="protein sequence ID" value="TNV85283.1"/>
    <property type="molecule type" value="Genomic_DNA"/>
</dbReference>
<name>A0A8J8P102_HALGN</name>
<comment type="caution">
    <text evidence="1">The sequence shown here is derived from an EMBL/GenBank/DDBJ whole genome shotgun (WGS) entry which is preliminary data.</text>
</comment>
<sequence>MSEEGLEYAHEAWLSSHSLRLERSHHQELDKVLVGNLTHIDLSVDDAPHRYLELIHHQLIGYLDELLKDGQFGQFITLLVELERHPAEGLHLQGGDALLLEFNPESLIVVEGLVLGRGISLRFALVGFRRCHTGRCEQGFMARASQTLCLKYRRLRAKIVLVRFWT</sequence>
<evidence type="ECO:0000313" key="1">
    <source>
        <dbReference type="EMBL" id="TNV85283.1"/>
    </source>
</evidence>
<protein>
    <submittedName>
        <fullName evidence="1">Uncharacterized protein</fullName>
    </submittedName>
</protein>
<reference evidence="1" key="1">
    <citation type="submission" date="2019-06" db="EMBL/GenBank/DDBJ databases">
        <authorList>
            <person name="Zheng W."/>
        </authorList>
    </citation>
    <scope>NUCLEOTIDE SEQUENCE</scope>
    <source>
        <strain evidence="1">QDHG01</strain>
    </source>
</reference>
<keyword evidence="2" id="KW-1185">Reference proteome</keyword>
<dbReference type="AlphaFoldDB" id="A0A8J8P102"/>